<organism evidence="1 2">
    <name type="scientific">Methylocystis iwaonis</name>
    <dbReference type="NCBI Taxonomy" id="2885079"/>
    <lineage>
        <taxon>Bacteria</taxon>
        <taxon>Pseudomonadati</taxon>
        <taxon>Pseudomonadota</taxon>
        <taxon>Alphaproteobacteria</taxon>
        <taxon>Hyphomicrobiales</taxon>
        <taxon>Methylocystaceae</taxon>
        <taxon>Methylocystis</taxon>
    </lineage>
</organism>
<reference evidence="1 2" key="1">
    <citation type="journal article" date="2023" name="Int. J. Syst. Evol. Microbiol.">
        <title>Methylocystis iwaonis sp. nov., a type II methane-oxidizing bacterium from surface soil of a rice paddy field in Japan, and emended description of the genus Methylocystis (ex Whittenbury et al. 1970) Bowman et al. 1993.</title>
        <authorList>
            <person name="Kaise H."/>
            <person name="Sawadogo J.B."/>
            <person name="Alam M.S."/>
            <person name="Ueno C."/>
            <person name="Dianou D."/>
            <person name="Shinjo R."/>
            <person name="Asakawa S."/>
        </authorList>
    </citation>
    <scope>NUCLEOTIDE SEQUENCE [LARGE SCALE GENOMIC DNA]</scope>
    <source>
        <strain evidence="1 2">SS37A-Re</strain>
    </source>
</reference>
<accession>A0ABM8E8S4</accession>
<gene>
    <name evidence="1" type="ORF">SS37A_19100</name>
</gene>
<evidence type="ECO:0000313" key="1">
    <source>
        <dbReference type="EMBL" id="BDV34381.1"/>
    </source>
</evidence>
<dbReference type="EMBL" id="AP027142">
    <property type="protein sequence ID" value="BDV34381.1"/>
    <property type="molecule type" value="Genomic_DNA"/>
</dbReference>
<keyword evidence="2" id="KW-1185">Reference proteome</keyword>
<name>A0ABM8E8S4_9HYPH</name>
<proteinExistence type="predicted"/>
<dbReference type="RefSeq" id="WP_281927542.1">
    <property type="nucleotide sequence ID" value="NZ_AP027142.1"/>
</dbReference>
<evidence type="ECO:0000313" key="2">
    <source>
        <dbReference type="Proteomes" id="UP001317629"/>
    </source>
</evidence>
<protein>
    <submittedName>
        <fullName evidence="1">Uncharacterized protein</fullName>
    </submittedName>
</protein>
<dbReference type="Proteomes" id="UP001317629">
    <property type="component" value="Chromosome"/>
</dbReference>
<sequence>MSEARDLRLIAQWRDDPTEARMTVDLRVEDLRVASAWDVFGAFDLDGAAPLPFILRRDGRIEFGKSADPWRTDLRKAEIRVGATFSVWFNEMDSGQYKIVKLAELGAKERK</sequence>